<proteinExistence type="predicted"/>
<name>F9WW22_TRYVY</name>
<keyword evidence="1" id="KW-0732">Signal</keyword>
<dbReference type="EMBL" id="CAEX01008261">
    <property type="protein sequence ID" value="CCD21789.1"/>
    <property type="molecule type" value="Genomic_DNA"/>
</dbReference>
<feature type="chain" id="PRO_5003395155" evidence="1">
    <location>
        <begin position="20"/>
        <end position="745"/>
    </location>
</feature>
<evidence type="ECO:0000256" key="1">
    <source>
        <dbReference type="SAM" id="SignalP"/>
    </source>
</evidence>
<evidence type="ECO:0000313" key="2">
    <source>
        <dbReference type="EMBL" id="CCD21789.1"/>
    </source>
</evidence>
<dbReference type="AlphaFoldDB" id="F9WW22"/>
<sequence length="745" mass="81086">MVSKCFFLLLLFPVLCCEATVNGQKCENIKDLTLEQKCATRDVLLGWMKVVNKPALRAEAVMRNVSVITQQALDLRKKAHIAINKYKKLRASLSSSGNNKAEIALIDGAITAASEAVAQTNESELKAKHAASEAEASETASTNYFNAVMRVARLVWRLSADGKWNYEKVKEQLDKCGNGCKKESNISETLDSNTANIDSMNLTQWKNKTLEVLQKTYKVIVSNKCNYSLILTKDDEKVRDVIKAVEDAVGRLEIAVHNLELFHAAVNNADSKLESASNVVEAANNSLLAFANGKVFCEIISRFSKSDMKLREVNKNVANEKQNAVNVVVSSDRVHEDVVAADGLVSDVTERLHSDHLTSISMLSGTHSLIATRSVAKASEAASKSVRDASDASKTASAIENEVRNQLDSLKRVQAQLGDMNAVTGKKISDATFDMCNNGLAEVLKNKSSEAIRHIAEFNMTLLSVLNKTLQEIGSTTGVIERNLSGVIRQVQEAKSNAQNASLLAKRATENVKEAIVEVLSGGVAELCAVLSKLRALHNEADAFSVHAAHAQANISEWLLRVGDAAGESDGFDDLTGSVEGAFATAGKRLEVLKRILYRADEQRGKVVGELAASVAVKESDKRSPQINKTLHDVLANVTSRVSADFSKDACNASLMSESLKLLDDMKNSHTVMNSLQVVAQLNWLTESMKERVLKAHNLMRMAAENSAQADAALEEAIRMARERSGKPQCPALYRQLLGALGLHW</sequence>
<feature type="signal peptide" evidence="1">
    <location>
        <begin position="1"/>
        <end position="19"/>
    </location>
</feature>
<accession>F9WW22</accession>
<protein>
    <submittedName>
        <fullName evidence="2">Uncharacterized protein</fullName>
    </submittedName>
</protein>
<evidence type="ECO:0000313" key="3">
    <source>
        <dbReference type="Proteomes" id="UP000009027"/>
    </source>
</evidence>
<dbReference type="Proteomes" id="UP000009027">
    <property type="component" value="Unassembled WGS sequence"/>
</dbReference>
<dbReference type="VEuPathDB" id="TriTrypDB:TvY486_0005240"/>
<organism evidence="2 3">
    <name type="scientific">Trypanosoma vivax (strain Y486)</name>
    <dbReference type="NCBI Taxonomy" id="1055687"/>
    <lineage>
        <taxon>Eukaryota</taxon>
        <taxon>Discoba</taxon>
        <taxon>Euglenozoa</taxon>
        <taxon>Kinetoplastea</taxon>
        <taxon>Metakinetoplastina</taxon>
        <taxon>Trypanosomatida</taxon>
        <taxon>Trypanosomatidae</taxon>
        <taxon>Trypanosoma</taxon>
        <taxon>Duttonella</taxon>
    </lineage>
</organism>
<keyword evidence="3" id="KW-1185">Reference proteome</keyword>
<gene>
    <name evidence="2" type="ORF">TvY486_0005240</name>
</gene>
<reference evidence="2 3" key="1">
    <citation type="journal article" date="2012" name="Proc. Natl. Acad. Sci. U.S.A.">
        <title>Antigenic diversity is generated by distinct evolutionary mechanisms in African trypanosome species.</title>
        <authorList>
            <person name="Jackson A.P."/>
            <person name="Berry A."/>
            <person name="Aslett M."/>
            <person name="Allison H.C."/>
            <person name="Burton P."/>
            <person name="Vavrova-Anderson J."/>
            <person name="Brown R."/>
            <person name="Browne H."/>
            <person name="Corton N."/>
            <person name="Hauser H."/>
            <person name="Gamble J."/>
            <person name="Gilderthorp R."/>
            <person name="Marcello L."/>
            <person name="McQuillan J."/>
            <person name="Otto T.D."/>
            <person name="Quail M.A."/>
            <person name="Sanders M.J."/>
            <person name="van Tonder A."/>
            <person name="Ginger M.L."/>
            <person name="Field M.C."/>
            <person name="Barry J.D."/>
            <person name="Hertz-Fowler C."/>
            <person name="Berriman M."/>
        </authorList>
    </citation>
    <scope>NUCLEOTIDE SEQUENCE</scope>
    <source>
        <strain evidence="2 3">Y486</strain>
    </source>
</reference>